<dbReference type="EMBL" id="BAAAQX010000008">
    <property type="protein sequence ID" value="GAA2208373.1"/>
    <property type="molecule type" value="Genomic_DNA"/>
</dbReference>
<dbReference type="SUPFAM" id="SSF109854">
    <property type="entry name" value="DinB/YfiT-like putative metalloenzymes"/>
    <property type="match status" value="1"/>
</dbReference>
<dbReference type="Pfam" id="PF04978">
    <property type="entry name" value="MST"/>
    <property type="match status" value="1"/>
</dbReference>
<dbReference type="Gene3D" id="1.20.120.450">
    <property type="entry name" value="dinb family like domain"/>
    <property type="match status" value="1"/>
</dbReference>
<name>A0ABN3CGW6_9ACTN</name>
<dbReference type="RefSeq" id="WP_344476440.1">
    <property type="nucleotide sequence ID" value="NZ_BAAAQX010000008.1"/>
</dbReference>
<dbReference type="InterPro" id="IPR007061">
    <property type="entry name" value="MST-like"/>
</dbReference>
<proteinExistence type="predicted"/>
<dbReference type="InterPro" id="IPR034660">
    <property type="entry name" value="DinB/YfiT-like"/>
</dbReference>
<comment type="caution">
    <text evidence="1">The sequence shown here is derived from an EMBL/GenBank/DDBJ whole genome shotgun (WGS) entry which is preliminary data.</text>
</comment>
<accession>A0ABN3CGW6</accession>
<evidence type="ECO:0000313" key="2">
    <source>
        <dbReference type="Proteomes" id="UP001499843"/>
    </source>
</evidence>
<dbReference type="Proteomes" id="UP001499843">
    <property type="component" value="Unassembled WGS sequence"/>
</dbReference>
<gene>
    <name evidence="1" type="ORF">GCM10009850_038310</name>
</gene>
<reference evidence="1 2" key="1">
    <citation type="journal article" date="2019" name="Int. J. Syst. Evol. Microbiol.">
        <title>The Global Catalogue of Microorganisms (GCM) 10K type strain sequencing project: providing services to taxonomists for standard genome sequencing and annotation.</title>
        <authorList>
            <consortium name="The Broad Institute Genomics Platform"/>
            <consortium name="The Broad Institute Genome Sequencing Center for Infectious Disease"/>
            <person name="Wu L."/>
            <person name="Ma J."/>
        </authorList>
    </citation>
    <scope>NUCLEOTIDE SEQUENCE [LARGE SCALE GENOMIC DNA]</scope>
    <source>
        <strain evidence="1 2">JCM 16114</strain>
    </source>
</reference>
<organism evidence="1 2">
    <name type="scientific">Nonomuraea monospora</name>
    <dbReference type="NCBI Taxonomy" id="568818"/>
    <lineage>
        <taxon>Bacteria</taxon>
        <taxon>Bacillati</taxon>
        <taxon>Actinomycetota</taxon>
        <taxon>Actinomycetes</taxon>
        <taxon>Streptosporangiales</taxon>
        <taxon>Streptosporangiaceae</taxon>
        <taxon>Nonomuraea</taxon>
    </lineage>
</organism>
<evidence type="ECO:0000313" key="1">
    <source>
        <dbReference type="EMBL" id="GAA2208373.1"/>
    </source>
</evidence>
<keyword evidence="2" id="KW-1185">Reference proteome</keyword>
<protein>
    <submittedName>
        <fullName evidence="1">DinB family protein</fullName>
    </submittedName>
</protein>
<sequence length="171" mass="19543">MSIPRERPPFVADERTQLVGWLDTQRAIALWKCEGLSQDDTYRPVLPDSPLMTVAGLLSHLRWTEHCWFEVLFLGRSPEGNPQFDESVEDADMRVESVPLARLVAEYEAQCRLSNEIIAAHSLDDVGKHPDFRSAQASLRWMLIHMVEETARHAGHLDTIRELLDGTKGYY</sequence>